<dbReference type="AlphaFoldDB" id="A0A3Q9G7K5"/>
<keyword evidence="6 11" id="KW-0378">Hydrolase</keyword>
<dbReference type="GO" id="GO:0006742">
    <property type="term" value="P:NADP+ catabolic process"/>
    <property type="evidence" value="ECO:0007669"/>
    <property type="project" value="TreeGrafter"/>
</dbReference>
<dbReference type="Gene3D" id="3.90.79.20">
    <property type="match status" value="1"/>
</dbReference>
<dbReference type="NCBIfam" id="NF001299">
    <property type="entry name" value="PRK00241.1"/>
    <property type="match status" value="1"/>
</dbReference>
<evidence type="ECO:0000256" key="9">
    <source>
        <dbReference type="ARBA" id="ARBA00023679"/>
    </source>
</evidence>
<protein>
    <recommendedName>
        <fullName evidence="4">NAD(+) diphosphatase</fullName>
        <ecNumber evidence="4">3.6.1.22</ecNumber>
    </recommendedName>
</protein>
<name>A0A3Q9G7K5_9ACTO</name>
<dbReference type="InterPro" id="IPR000086">
    <property type="entry name" value="NUDIX_hydrolase_dom"/>
</dbReference>
<evidence type="ECO:0000313" key="12">
    <source>
        <dbReference type="Proteomes" id="UP000280344"/>
    </source>
</evidence>
<evidence type="ECO:0000259" key="10">
    <source>
        <dbReference type="PROSITE" id="PS51462"/>
    </source>
</evidence>
<comment type="catalytic activity">
    <reaction evidence="9">
        <text>a 5'-end NAD(+)-phospho-ribonucleoside in mRNA + H2O = a 5'-end phospho-adenosine-phospho-ribonucleoside in mRNA + beta-nicotinamide D-ribonucleotide + 2 H(+)</text>
        <dbReference type="Rhea" id="RHEA:60876"/>
        <dbReference type="Rhea" id="RHEA-COMP:15698"/>
        <dbReference type="Rhea" id="RHEA-COMP:15719"/>
        <dbReference type="ChEBI" id="CHEBI:14649"/>
        <dbReference type="ChEBI" id="CHEBI:15377"/>
        <dbReference type="ChEBI" id="CHEBI:15378"/>
        <dbReference type="ChEBI" id="CHEBI:144029"/>
        <dbReference type="ChEBI" id="CHEBI:144051"/>
    </reaction>
    <physiologicalReaction direction="left-to-right" evidence="9">
        <dbReference type="Rhea" id="RHEA:60877"/>
    </physiologicalReaction>
</comment>
<dbReference type="Pfam" id="PF00293">
    <property type="entry name" value="NUDIX"/>
    <property type="match status" value="1"/>
</dbReference>
<dbReference type="SUPFAM" id="SSF55811">
    <property type="entry name" value="Nudix"/>
    <property type="match status" value="1"/>
</dbReference>
<dbReference type="GO" id="GO:0019677">
    <property type="term" value="P:NAD+ catabolic process"/>
    <property type="evidence" value="ECO:0007669"/>
    <property type="project" value="TreeGrafter"/>
</dbReference>
<dbReference type="Proteomes" id="UP000280344">
    <property type="component" value="Chromosome"/>
</dbReference>
<dbReference type="GO" id="GO:0110153">
    <property type="term" value="F:RNA NAD-cap (NMN-forming) hydrolase activity"/>
    <property type="evidence" value="ECO:0007669"/>
    <property type="project" value="RHEA"/>
</dbReference>
<dbReference type="GO" id="GO:0035529">
    <property type="term" value="F:NADH pyrophosphatase activity"/>
    <property type="evidence" value="ECO:0007669"/>
    <property type="project" value="TreeGrafter"/>
</dbReference>
<dbReference type="PROSITE" id="PS51462">
    <property type="entry name" value="NUDIX"/>
    <property type="match status" value="1"/>
</dbReference>
<evidence type="ECO:0000256" key="4">
    <source>
        <dbReference type="ARBA" id="ARBA00012381"/>
    </source>
</evidence>
<sequence length="319" mass="35594">MIDGELPLSRIEHDADALSRTDPDLLTRITSGRFILVRENQIAADHEGLVSVTADDIPTDMLTWDHVSYLGKTDETAWSALHLDTTNFELDAEGMPYGDRRLTALHHRNFVSLRKIGHRLTGLESGLATMGTALGAWRDDRKHCQACGGIMAPMAGGWEGACRDCNLVTYPRTDPSVIMAIRDQDDRLLLGHASNWEPTRYSCLAGFVEAGEALEHAVVRESFEEAGVEIDRLEYFGSQPWPFPRSLMAAFRAWTTSTIIEVDGEEITRARFFSREEFASEIAAGNLTVPMSSSVARYLIEDWYGGTLPVNRDGTRNEW</sequence>
<dbReference type="InterPro" id="IPR020084">
    <property type="entry name" value="NUDIX_hydrolase_CS"/>
</dbReference>
<keyword evidence="5" id="KW-0479">Metal-binding</keyword>
<evidence type="ECO:0000256" key="1">
    <source>
        <dbReference type="ARBA" id="ARBA00001946"/>
    </source>
</evidence>
<evidence type="ECO:0000256" key="6">
    <source>
        <dbReference type="ARBA" id="ARBA00022801"/>
    </source>
</evidence>
<organism evidence="11 12">
    <name type="scientific">Flaviflexus ciconiae</name>
    <dbReference type="NCBI Taxonomy" id="2496867"/>
    <lineage>
        <taxon>Bacteria</taxon>
        <taxon>Bacillati</taxon>
        <taxon>Actinomycetota</taxon>
        <taxon>Actinomycetes</taxon>
        <taxon>Actinomycetales</taxon>
        <taxon>Actinomycetaceae</taxon>
        <taxon>Flaviflexus</taxon>
    </lineage>
</organism>
<dbReference type="PANTHER" id="PTHR42904">
    <property type="entry name" value="NUDIX HYDROLASE, NUDC SUBFAMILY"/>
    <property type="match status" value="1"/>
</dbReference>
<dbReference type="RefSeq" id="WP_126703885.1">
    <property type="nucleotide sequence ID" value="NZ_CP034593.1"/>
</dbReference>
<dbReference type="InterPro" id="IPR049734">
    <property type="entry name" value="NudC-like_C"/>
</dbReference>
<feature type="domain" description="Nudix hydrolase" evidence="10">
    <location>
        <begin position="171"/>
        <end position="301"/>
    </location>
</feature>
<proteinExistence type="inferred from homology"/>
<comment type="cofactor">
    <cofactor evidence="2">
        <name>Zn(2+)</name>
        <dbReference type="ChEBI" id="CHEBI:29105"/>
    </cofactor>
</comment>
<evidence type="ECO:0000313" key="11">
    <source>
        <dbReference type="EMBL" id="AZQ77080.1"/>
    </source>
</evidence>
<dbReference type="InterPro" id="IPR015797">
    <property type="entry name" value="NUDIX_hydrolase-like_dom_sf"/>
</dbReference>
<dbReference type="PROSITE" id="PS00893">
    <property type="entry name" value="NUDIX_BOX"/>
    <property type="match status" value="1"/>
</dbReference>
<keyword evidence="7" id="KW-0460">Magnesium</keyword>
<comment type="cofactor">
    <cofactor evidence="1">
        <name>Mg(2+)</name>
        <dbReference type="ChEBI" id="CHEBI:18420"/>
    </cofactor>
</comment>
<dbReference type="Gene3D" id="3.90.79.10">
    <property type="entry name" value="Nucleoside Triphosphate Pyrophosphohydrolase"/>
    <property type="match status" value="1"/>
</dbReference>
<reference evidence="11 12" key="1">
    <citation type="submission" date="2018-12" db="EMBL/GenBank/DDBJ databases">
        <title>Complete genome sequence of Flaviflexus sp. H23T48.</title>
        <authorList>
            <person name="Bae J.-W."/>
            <person name="Lee J.-Y."/>
        </authorList>
    </citation>
    <scope>NUCLEOTIDE SEQUENCE [LARGE SCALE GENOMIC DNA]</scope>
    <source>
        <strain evidence="11 12">H23T48</strain>
    </source>
</reference>
<gene>
    <name evidence="11" type="ORF">EJ997_06785</name>
</gene>
<dbReference type="GO" id="GO:0046872">
    <property type="term" value="F:metal ion binding"/>
    <property type="evidence" value="ECO:0007669"/>
    <property type="project" value="UniProtKB-KW"/>
</dbReference>
<dbReference type="PANTHER" id="PTHR42904:SF6">
    <property type="entry name" value="NAD-CAPPED RNA HYDROLASE NUDT12"/>
    <property type="match status" value="1"/>
</dbReference>
<dbReference type="EMBL" id="CP034593">
    <property type="protein sequence ID" value="AZQ77080.1"/>
    <property type="molecule type" value="Genomic_DNA"/>
</dbReference>
<comment type="similarity">
    <text evidence="3">Belongs to the Nudix hydrolase family. NudC subfamily.</text>
</comment>
<evidence type="ECO:0000256" key="2">
    <source>
        <dbReference type="ARBA" id="ARBA00001947"/>
    </source>
</evidence>
<keyword evidence="8" id="KW-0520">NAD</keyword>
<evidence type="ECO:0000256" key="8">
    <source>
        <dbReference type="ARBA" id="ARBA00023027"/>
    </source>
</evidence>
<dbReference type="EC" id="3.6.1.22" evidence="4"/>
<evidence type="ECO:0000256" key="3">
    <source>
        <dbReference type="ARBA" id="ARBA00009595"/>
    </source>
</evidence>
<evidence type="ECO:0000256" key="7">
    <source>
        <dbReference type="ARBA" id="ARBA00022842"/>
    </source>
</evidence>
<accession>A0A3Q9G7K5</accession>
<dbReference type="KEGG" id="flh:EJ997_06785"/>
<dbReference type="CDD" id="cd03429">
    <property type="entry name" value="NUDIX_NADH_pyrophosphatase_Nudt13"/>
    <property type="match status" value="1"/>
</dbReference>
<dbReference type="GO" id="GO:0005829">
    <property type="term" value="C:cytosol"/>
    <property type="evidence" value="ECO:0007669"/>
    <property type="project" value="TreeGrafter"/>
</dbReference>
<dbReference type="InterPro" id="IPR050241">
    <property type="entry name" value="NAD-cap_RNA_hydrolase_NudC"/>
</dbReference>
<evidence type="ECO:0000256" key="5">
    <source>
        <dbReference type="ARBA" id="ARBA00022723"/>
    </source>
</evidence>
<dbReference type="OrthoDB" id="9791656at2"/>
<keyword evidence="12" id="KW-1185">Reference proteome</keyword>